<reference evidence="1 2" key="1">
    <citation type="submission" date="2019-03" db="EMBL/GenBank/DDBJ databases">
        <title>First draft genome of Liparis tanakae, snailfish: a comprehensive survey of snailfish specific genes.</title>
        <authorList>
            <person name="Kim W."/>
            <person name="Song I."/>
            <person name="Jeong J.-H."/>
            <person name="Kim D."/>
            <person name="Kim S."/>
            <person name="Ryu S."/>
            <person name="Song J.Y."/>
            <person name="Lee S.K."/>
        </authorList>
    </citation>
    <scope>NUCLEOTIDE SEQUENCE [LARGE SCALE GENOMIC DNA]</scope>
    <source>
        <tissue evidence="1">Muscle</tissue>
    </source>
</reference>
<evidence type="ECO:0000313" key="2">
    <source>
        <dbReference type="Proteomes" id="UP000314294"/>
    </source>
</evidence>
<sequence length="181" mass="20083">MVTALRAPGPDVFCLELEDKSENRRSQTKSTERCVNEDEESTERQWLTLLLVCASLSVCSSWSMDVYGSQEEDEQSVHVLQHQLSCSVQEVKVQDLTSQSGSGTPCASSLLMTQRRCCPLADGYRSRYEASSCHASSKKKQTGLEQTHGAVRFCRGGTHLDSLVLTTDDRWLAANQLQASF</sequence>
<name>A0A4Z2EU40_9TELE</name>
<keyword evidence="2" id="KW-1185">Reference proteome</keyword>
<dbReference type="Proteomes" id="UP000314294">
    <property type="component" value="Unassembled WGS sequence"/>
</dbReference>
<organism evidence="1 2">
    <name type="scientific">Liparis tanakae</name>
    <name type="common">Tanaka's snailfish</name>
    <dbReference type="NCBI Taxonomy" id="230148"/>
    <lineage>
        <taxon>Eukaryota</taxon>
        <taxon>Metazoa</taxon>
        <taxon>Chordata</taxon>
        <taxon>Craniata</taxon>
        <taxon>Vertebrata</taxon>
        <taxon>Euteleostomi</taxon>
        <taxon>Actinopterygii</taxon>
        <taxon>Neopterygii</taxon>
        <taxon>Teleostei</taxon>
        <taxon>Neoteleostei</taxon>
        <taxon>Acanthomorphata</taxon>
        <taxon>Eupercaria</taxon>
        <taxon>Perciformes</taxon>
        <taxon>Cottioidei</taxon>
        <taxon>Cottales</taxon>
        <taxon>Liparidae</taxon>
        <taxon>Liparis</taxon>
    </lineage>
</organism>
<accession>A0A4Z2EU40</accession>
<proteinExistence type="predicted"/>
<comment type="caution">
    <text evidence="1">The sequence shown here is derived from an EMBL/GenBank/DDBJ whole genome shotgun (WGS) entry which is preliminary data.</text>
</comment>
<evidence type="ECO:0000313" key="1">
    <source>
        <dbReference type="EMBL" id="TNN32308.1"/>
    </source>
</evidence>
<protein>
    <submittedName>
        <fullName evidence="1">Uncharacterized protein</fullName>
    </submittedName>
</protein>
<dbReference type="AlphaFoldDB" id="A0A4Z2EU40"/>
<dbReference type="EMBL" id="SRLO01002782">
    <property type="protein sequence ID" value="TNN32308.1"/>
    <property type="molecule type" value="Genomic_DNA"/>
</dbReference>
<gene>
    <name evidence="1" type="ORF">EYF80_057534</name>
</gene>